<protein>
    <submittedName>
        <fullName evidence="2">Uncharacterized protein</fullName>
    </submittedName>
</protein>
<dbReference type="EMBL" id="JAESDN010000012">
    <property type="protein sequence ID" value="KAG7043398.1"/>
    <property type="molecule type" value="Genomic_DNA"/>
</dbReference>
<feature type="non-terminal residue" evidence="2">
    <location>
        <position position="1"/>
    </location>
</feature>
<feature type="compositionally biased region" description="Basic and acidic residues" evidence="1">
    <location>
        <begin position="1"/>
        <end position="21"/>
    </location>
</feature>
<dbReference type="Proteomes" id="UP000699042">
    <property type="component" value="Unassembled WGS sequence"/>
</dbReference>
<accession>A0A9P7QXE4</accession>
<proteinExistence type="predicted"/>
<name>A0A9P7QXE4_9PEZI</name>
<organism evidence="2 3">
    <name type="scientific">Colletotrichum scovillei</name>
    <dbReference type="NCBI Taxonomy" id="1209932"/>
    <lineage>
        <taxon>Eukaryota</taxon>
        <taxon>Fungi</taxon>
        <taxon>Dikarya</taxon>
        <taxon>Ascomycota</taxon>
        <taxon>Pezizomycotina</taxon>
        <taxon>Sordariomycetes</taxon>
        <taxon>Hypocreomycetidae</taxon>
        <taxon>Glomerellales</taxon>
        <taxon>Glomerellaceae</taxon>
        <taxon>Colletotrichum</taxon>
        <taxon>Colletotrichum acutatum species complex</taxon>
    </lineage>
</organism>
<sequence>PKKAREERQKNRRNSSRERLRSYSLSISHRGLDPFAPEELRSSTGRPRVPRLSKLTCHSQGLISSDAHRSFMNNSHVV</sequence>
<evidence type="ECO:0000313" key="3">
    <source>
        <dbReference type="Proteomes" id="UP000699042"/>
    </source>
</evidence>
<feature type="region of interest" description="Disordered" evidence="1">
    <location>
        <begin position="1"/>
        <end position="51"/>
    </location>
</feature>
<dbReference type="AlphaFoldDB" id="A0A9P7QXE4"/>
<keyword evidence="3" id="KW-1185">Reference proteome</keyword>
<comment type="caution">
    <text evidence="2">The sequence shown here is derived from an EMBL/GenBank/DDBJ whole genome shotgun (WGS) entry which is preliminary data.</text>
</comment>
<gene>
    <name evidence="2" type="ORF">JMJ77_003104</name>
</gene>
<evidence type="ECO:0000313" key="2">
    <source>
        <dbReference type="EMBL" id="KAG7043398.1"/>
    </source>
</evidence>
<reference evidence="2" key="1">
    <citation type="submission" date="2021-05" db="EMBL/GenBank/DDBJ databases">
        <title>Comparative genomics of three Colletotrichum scovillei strains and genetic complementation revealed genes involved fungal growth and virulence on chili pepper.</title>
        <authorList>
            <person name="Hsieh D.-K."/>
            <person name="Chuang S.-C."/>
            <person name="Chen C.-Y."/>
            <person name="Chao Y.-T."/>
            <person name="Lu M.-Y.J."/>
            <person name="Lee M.-H."/>
            <person name="Shih M.-C."/>
        </authorList>
    </citation>
    <scope>NUCLEOTIDE SEQUENCE</scope>
    <source>
        <strain evidence="2">Coll-153</strain>
    </source>
</reference>
<evidence type="ECO:0000256" key="1">
    <source>
        <dbReference type="SAM" id="MobiDB-lite"/>
    </source>
</evidence>